<dbReference type="CDD" id="cd07377">
    <property type="entry name" value="WHTH_GntR"/>
    <property type="match status" value="1"/>
</dbReference>
<sequence length="473" mass="50673">MTVLGTTSGPELLVQLDRGRSEPLHRQLADALRAAIRAGRLAPGARMPSTRVLATDLGVSRRLVVDTYGQLIAEGFLVSRRGSGTRVARVDIPAAAPQADVDAPPRYDVDFASGTPDLTGFPRDIWLRALRQGLSHASSDIFGYGAARGIAGLRSALSEYLGRTRGVVADPDRIVMCSGVTQGIGLVAQLLLRRGGLPLAMEDPGFWVHRVVLQHHGITPVPVRVDDDGIDVGVLEQTGAGSVLTTPAHQSPTGVVLSAARRAALLEWARAGRFIIEDDYDAEYRYDRAPVGALQGLGPDRVIYLGSASKTLAPGLRLGWMVLPAELVDTATGLKNLADYGNSVMDQIAFAQLLASGGYDRHLRQMRRRYLTRRNILLGAISRYLPQATVLGAAAGVHLTVKFPRGYPIDAIVRRAAEMRVRVEALTSFYADETAAPPGLILGYANLTESQIIAGVQTLAKASRSRSRSASVL</sequence>
<dbReference type="Pfam" id="PF00155">
    <property type="entry name" value="Aminotran_1_2"/>
    <property type="match status" value="1"/>
</dbReference>
<evidence type="ECO:0000256" key="1">
    <source>
        <dbReference type="ARBA" id="ARBA00005384"/>
    </source>
</evidence>
<dbReference type="InterPro" id="IPR036390">
    <property type="entry name" value="WH_DNA-bd_sf"/>
</dbReference>
<feature type="domain" description="HTH gntR-type" evidence="6">
    <location>
        <begin position="22"/>
        <end position="90"/>
    </location>
</feature>
<keyword evidence="3" id="KW-0805">Transcription regulation</keyword>
<proteinExistence type="inferred from homology"/>
<dbReference type="InterPro" id="IPR004839">
    <property type="entry name" value="Aminotransferase_I/II_large"/>
</dbReference>
<comment type="similarity">
    <text evidence="1">In the C-terminal section; belongs to the class-I pyridoxal-phosphate-dependent aminotransferase family.</text>
</comment>
<evidence type="ECO:0000256" key="4">
    <source>
        <dbReference type="ARBA" id="ARBA00023125"/>
    </source>
</evidence>
<evidence type="ECO:0000256" key="3">
    <source>
        <dbReference type="ARBA" id="ARBA00023015"/>
    </source>
</evidence>
<gene>
    <name evidence="7" type="ORF">AWC06_11305</name>
</gene>
<dbReference type="CDD" id="cd00609">
    <property type="entry name" value="AAT_like"/>
    <property type="match status" value="1"/>
</dbReference>
<dbReference type="OrthoDB" id="199743at2"/>
<dbReference type="Gene3D" id="3.40.640.10">
    <property type="entry name" value="Type I PLP-dependent aspartate aminotransferase-like (Major domain)"/>
    <property type="match status" value="1"/>
</dbReference>
<evidence type="ECO:0000313" key="8">
    <source>
        <dbReference type="Proteomes" id="UP000194000"/>
    </source>
</evidence>
<keyword evidence="5" id="KW-0804">Transcription</keyword>
<dbReference type="InterPro" id="IPR015421">
    <property type="entry name" value="PyrdxlP-dep_Trfase_major"/>
</dbReference>
<dbReference type="InterPro" id="IPR015424">
    <property type="entry name" value="PyrdxlP-dep_Trfase"/>
</dbReference>
<keyword evidence="4" id="KW-0238">DNA-binding</keyword>
<dbReference type="RefSeq" id="WP_085195765.1">
    <property type="nucleotide sequence ID" value="NZ_JACKVI010000014.1"/>
</dbReference>
<organism evidence="7 8">
    <name type="scientific">Mycobacterium fragae</name>
    <dbReference type="NCBI Taxonomy" id="1260918"/>
    <lineage>
        <taxon>Bacteria</taxon>
        <taxon>Bacillati</taxon>
        <taxon>Actinomycetota</taxon>
        <taxon>Actinomycetes</taxon>
        <taxon>Mycobacteriales</taxon>
        <taxon>Mycobacteriaceae</taxon>
        <taxon>Mycobacterium</taxon>
    </lineage>
</organism>
<evidence type="ECO:0000256" key="2">
    <source>
        <dbReference type="ARBA" id="ARBA00022898"/>
    </source>
</evidence>
<evidence type="ECO:0000256" key="5">
    <source>
        <dbReference type="ARBA" id="ARBA00023163"/>
    </source>
</evidence>
<dbReference type="STRING" id="1260918.AWC06_11305"/>
<dbReference type="GO" id="GO:0003677">
    <property type="term" value="F:DNA binding"/>
    <property type="evidence" value="ECO:0007669"/>
    <property type="project" value="UniProtKB-KW"/>
</dbReference>
<keyword evidence="2" id="KW-0663">Pyridoxal phosphate</keyword>
<dbReference type="GO" id="GO:0003700">
    <property type="term" value="F:DNA-binding transcription factor activity"/>
    <property type="evidence" value="ECO:0007669"/>
    <property type="project" value="InterPro"/>
</dbReference>
<dbReference type="Gene3D" id="1.10.10.10">
    <property type="entry name" value="Winged helix-like DNA-binding domain superfamily/Winged helix DNA-binding domain"/>
    <property type="match status" value="1"/>
</dbReference>
<dbReference type="AlphaFoldDB" id="A0A1X1UYQ1"/>
<dbReference type="SUPFAM" id="SSF46785">
    <property type="entry name" value="Winged helix' DNA-binding domain"/>
    <property type="match status" value="1"/>
</dbReference>
<dbReference type="PANTHER" id="PTHR46577:SF1">
    <property type="entry name" value="HTH-TYPE TRANSCRIPTIONAL REGULATORY PROTEIN GABR"/>
    <property type="match status" value="1"/>
</dbReference>
<dbReference type="PANTHER" id="PTHR46577">
    <property type="entry name" value="HTH-TYPE TRANSCRIPTIONAL REGULATORY PROTEIN GABR"/>
    <property type="match status" value="1"/>
</dbReference>
<accession>A0A1X1UYQ1</accession>
<dbReference type="InterPro" id="IPR000524">
    <property type="entry name" value="Tscrpt_reg_HTH_GntR"/>
</dbReference>
<dbReference type="Pfam" id="PF00392">
    <property type="entry name" value="GntR"/>
    <property type="match status" value="1"/>
</dbReference>
<dbReference type="SUPFAM" id="SSF53383">
    <property type="entry name" value="PLP-dependent transferases"/>
    <property type="match status" value="1"/>
</dbReference>
<keyword evidence="8" id="KW-1185">Reference proteome</keyword>
<dbReference type="GO" id="GO:0030170">
    <property type="term" value="F:pyridoxal phosphate binding"/>
    <property type="evidence" value="ECO:0007669"/>
    <property type="project" value="InterPro"/>
</dbReference>
<reference evidence="7 8" key="1">
    <citation type="submission" date="2016-01" db="EMBL/GenBank/DDBJ databases">
        <title>The new phylogeny of the genus Mycobacterium.</title>
        <authorList>
            <person name="Tarcisio F."/>
            <person name="Conor M."/>
            <person name="Antonella G."/>
            <person name="Elisabetta G."/>
            <person name="Giulia F.S."/>
            <person name="Sara T."/>
            <person name="Anna F."/>
            <person name="Clotilde B."/>
            <person name="Roberto B."/>
            <person name="Veronica D.S."/>
            <person name="Fabio R."/>
            <person name="Monica P."/>
            <person name="Olivier J."/>
            <person name="Enrico T."/>
            <person name="Nicola S."/>
        </authorList>
    </citation>
    <scope>NUCLEOTIDE SEQUENCE [LARGE SCALE GENOMIC DNA]</scope>
    <source>
        <strain evidence="7 8">DSM 45731</strain>
    </source>
</reference>
<protein>
    <submittedName>
        <fullName evidence="7">GntR family transcriptional regulator</fullName>
    </submittedName>
</protein>
<dbReference type="PROSITE" id="PS50949">
    <property type="entry name" value="HTH_GNTR"/>
    <property type="match status" value="1"/>
</dbReference>
<dbReference type="InterPro" id="IPR051446">
    <property type="entry name" value="HTH_trans_reg/aminotransferase"/>
</dbReference>
<dbReference type="Proteomes" id="UP000194000">
    <property type="component" value="Unassembled WGS sequence"/>
</dbReference>
<dbReference type="InterPro" id="IPR036388">
    <property type="entry name" value="WH-like_DNA-bd_sf"/>
</dbReference>
<comment type="caution">
    <text evidence="7">The sequence shown here is derived from an EMBL/GenBank/DDBJ whole genome shotgun (WGS) entry which is preliminary data.</text>
</comment>
<evidence type="ECO:0000313" key="7">
    <source>
        <dbReference type="EMBL" id="ORV61960.1"/>
    </source>
</evidence>
<dbReference type="EMBL" id="LQOW01000014">
    <property type="protein sequence ID" value="ORV61960.1"/>
    <property type="molecule type" value="Genomic_DNA"/>
</dbReference>
<evidence type="ECO:0000259" key="6">
    <source>
        <dbReference type="PROSITE" id="PS50949"/>
    </source>
</evidence>
<name>A0A1X1UYQ1_9MYCO</name>
<dbReference type="SMART" id="SM00345">
    <property type="entry name" value="HTH_GNTR"/>
    <property type="match status" value="1"/>
</dbReference>